<reference evidence="1" key="1">
    <citation type="submission" date="2021-03" db="EMBL/GenBank/DDBJ databases">
        <authorList>
            <consortium name="DOE Joint Genome Institute"/>
            <person name="Ahrendt S."/>
            <person name="Looney B.P."/>
            <person name="Miyauchi S."/>
            <person name="Morin E."/>
            <person name="Drula E."/>
            <person name="Courty P.E."/>
            <person name="Chicoki N."/>
            <person name="Fauchery L."/>
            <person name="Kohler A."/>
            <person name="Kuo A."/>
            <person name="Labutti K."/>
            <person name="Pangilinan J."/>
            <person name="Lipzen A."/>
            <person name="Riley R."/>
            <person name="Andreopoulos W."/>
            <person name="He G."/>
            <person name="Johnson J."/>
            <person name="Barry K.W."/>
            <person name="Grigoriev I.V."/>
            <person name="Nagy L."/>
            <person name="Hibbett D."/>
            <person name="Henrissat B."/>
            <person name="Matheny P.B."/>
            <person name="Labbe J."/>
            <person name="Martin F."/>
        </authorList>
    </citation>
    <scope>NUCLEOTIDE SEQUENCE</scope>
    <source>
        <strain evidence="1">HHB10654</strain>
    </source>
</reference>
<dbReference type="Proteomes" id="UP000814140">
    <property type="component" value="Unassembled WGS sequence"/>
</dbReference>
<sequence length="258" mass="28239">MDQAVQVDGEPARGHVSEDTDNNDLTGHSHSHAHDVGANNAHHFDDVARKYDDIPGAQELARRVGIAMRSVYPFDEDETTVLDFACGTGLVSRALAPYAKMLLGVDISQGMVDEYNRRVANQGIAPEEMRAVRAELTGAEGELNGLRFDVVVCSMAYHHFASYKDMTRVLAYFLKPGGSILVVDIMKDDAGTEVIPQQFHHVVPHTAGISESEMRDAFEGAALEDFVFEKAGMAKRPDRVGQLGTSFNFFIAKGTKPQ</sequence>
<keyword evidence="1" id="KW-0808">Transferase</keyword>
<protein>
    <submittedName>
        <fullName evidence="1">S-adenosyl-L-methionine-dependent methyltransferase</fullName>
    </submittedName>
</protein>
<proteinExistence type="predicted"/>
<gene>
    <name evidence="1" type="ORF">BV25DRAFT_1825944</name>
</gene>
<organism evidence="1 2">
    <name type="scientific">Artomyces pyxidatus</name>
    <dbReference type="NCBI Taxonomy" id="48021"/>
    <lineage>
        <taxon>Eukaryota</taxon>
        <taxon>Fungi</taxon>
        <taxon>Dikarya</taxon>
        <taxon>Basidiomycota</taxon>
        <taxon>Agaricomycotina</taxon>
        <taxon>Agaricomycetes</taxon>
        <taxon>Russulales</taxon>
        <taxon>Auriscalpiaceae</taxon>
        <taxon>Artomyces</taxon>
    </lineage>
</organism>
<accession>A0ACB8T224</accession>
<reference evidence="1" key="2">
    <citation type="journal article" date="2022" name="New Phytol.">
        <title>Evolutionary transition to the ectomycorrhizal habit in the genomes of a hyperdiverse lineage of mushroom-forming fungi.</title>
        <authorList>
            <person name="Looney B."/>
            <person name="Miyauchi S."/>
            <person name="Morin E."/>
            <person name="Drula E."/>
            <person name="Courty P.E."/>
            <person name="Kohler A."/>
            <person name="Kuo A."/>
            <person name="LaButti K."/>
            <person name="Pangilinan J."/>
            <person name="Lipzen A."/>
            <person name="Riley R."/>
            <person name="Andreopoulos W."/>
            <person name="He G."/>
            <person name="Johnson J."/>
            <person name="Nolan M."/>
            <person name="Tritt A."/>
            <person name="Barry K.W."/>
            <person name="Grigoriev I.V."/>
            <person name="Nagy L.G."/>
            <person name="Hibbett D."/>
            <person name="Henrissat B."/>
            <person name="Matheny P.B."/>
            <person name="Labbe J."/>
            <person name="Martin F.M."/>
        </authorList>
    </citation>
    <scope>NUCLEOTIDE SEQUENCE</scope>
    <source>
        <strain evidence="1">HHB10654</strain>
    </source>
</reference>
<keyword evidence="2" id="KW-1185">Reference proteome</keyword>
<dbReference type="EMBL" id="MU277209">
    <property type="protein sequence ID" value="KAI0062076.1"/>
    <property type="molecule type" value="Genomic_DNA"/>
</dbReference>
<feature type="non-terminal residue" evidence="1">
    <location>
        <position position="1"/>
    </location>
</feature>
<keyword evidence="1" id="KW-0489">Methyltransferase</keyword>
<evidence type="ECO:0000313" key="1">
    <source>
        <dbReference type="EMBL" id="KAI0062076.1"/>
    </source>
</evidence>
<comment type="caution">
    <text evidence="1">The sequence shown here is derived from an EMBL/GenBank/DDBJ whole genome shotgun (WGS) entry which is preliminary data.</text>
</comment>
<evidence type="ECO:0000313" key="2">
    <source>
        <dbReference type="Proteomes" id="UP000814140"/>
    </source>
</evidence>
<name>A0ACB8T224_9AGAM</name>